<gene>
    <name evidence="2" type="ORF">PbJCM13498_06350</name>
</gene>
<keyword evidence="3" id="KW-1185">Reference proteome</keyword>
<dbReference type="SUPFAM" id="SSF53448">
    <property type="entry name" value="Nucleotide-diphospho-sugar transferases"/>
    <property type="match status" value="1"/>
</dbReference>
<evidence type="ECO:0000313" key="2">
    <source>
        <dbReference type="EMBL" id="GET31772.1"/>
    </source>
</evidence>
<organism evidence="2 3">
    <name type="scientific">Prolixibacter bellariivorans</name>
    <dbReference type="NCBI Taxonomy" id="314319"/>
    <lineage>
        <taxon>Bacteria</taxon>
        <taxon>Pseudomonadati</taxon>
        <taxon>Bacteroidota</taxon>
        <taxon>Bacteroidia</taxon>
        <taxon>Marinilabiliales</taxon>
        <taxon>Prolixibacteraceae</taxon>
        <taxon>Prolixibacter</taxon>
    </lineage>
</organism>
<evidence type="ECO:0000259" key="1">
    <source>
        <dbReference type="Pfam" id="PF00483"/>
    </source>
</evidence>
<evidence type="ECO:0000313" key="3">
    <source>
        <dbReference type="Proteomes" id="UP000391834"/>
    </source>
</evidence>
<sequence>MMKPTLVILAAGMGSRYGGLKQLDEVGPNGEAIIDYSLYDAIRAGFGKVVFVIREDFADEFKARFAPQLEGKIEVAYVYQALDKIPSGYDIHPERVKPWGTGHALLMAEPEVNSPMAVINADDFYGPQAYQEIASFLTSSTDKNEYGMVGYQLDNTLSEFGSVSRGVCQTDSSGRLTEINERTKIQKEDDEIVYYEDEKRFPLTGKEPVSMNFWGVKTSVFKYLNEGFREFLQEKGNKLKSEFFVPFLINDKIVDGTVSVKVLTCDSPWFGVTYKEDKPYVQGKLKKLIADKVYPENLWK</sequence>
<dbReference type="Proteomes" id="UP000391834">
    <property type="component" value="Unassembled WGS sequence"/>
</dbReference>
<name>A0A5M4AV02_9BACT</name>
<dbReference type="GO" id="GO:0016740">
    <property type="term" value="F:transferase activity"/>
    <property type="evidence" value="ECO:0007669"/>
    <property type="project" value="UniProtKB-KW"/>
</dbReference>
<dbReference type="Pfam" id="PF00483">
    <property type="entry name" value="NTP_transferase"/>
    <property type="match status" value="1"/>
</dbReference>
<dbReference type="EMBL" id="BLAX01000001">
    <property type="protein sequence ID" value="GET31772.1"/>
    <property type="molecule type" value="Genomic_DNA"/>
</dbReference>
<dbReference type="InterPro" id="IPR029044">
    <property type="entry name" value="Nucleotide-diphossugar_trans"/>
</dbReference>
<proteinExistence type="predicted"/>
<dbReference type="AlphaFoldDB" id="A0A5M4AV02"/>
<feature type="domain" description="Nucleotidyl transferase" evidence="1">
    <location>
        <begin position="7"/>
        <end position="186"/>
    </location>
</feature>
<keyword evidence="2" id="KW-0808">Transferase</keyword>
<reference evidence="2 3" key="1">
    <citation type="submission" date="2019-10" db="EMBL/GenBank/DDBJ databases">
        <title>Prolixibacter strains distinguished by the presence of nitrate reductase genes were adept at nitrate-dependent anaerobic corrosion of metallic iron and carbon steel.</title>
        <authorList>
            <person name="Iino T."/>
            <person name="Shono N."/>
            <person name="Ito K."/>
            <person name="Nakamura R."/>
            <person name="Sueoka K."/>
            <person name="Harayama S."/>
            <person name="Ohkuma M."/>
        </authorList>
    </citation>
    <scope>NUCLEOTIDE SEQUENCE [LARGE SCALE GENOMIC DNA]</scope>
    <source>
        <strain evidence="2 3">JCM 13498</strain>
    </source>
</reference>
<protein>
    <submittedName>
        <fullName evidence="2">Nucleotidyltransferase</fullName>
    </submittedName>
</protein>
<accession>A0A5M4AV02</accession>
<dbReference type="InterPro" id="IPR005835">
    <property type="entry name" value="NTP_transferase_dom"/>
</dbReference>
<dbReference type="RefSeq" id="WP_244957732.1">
    <property type="nucleotide sequence ID" value="NZ_BLAX01000001.1"/>
</dbReference>
<dbReference type="Gene3D" id="3.90.550.10">
    <property type="entry name" value="Spore Coat Polysaccharide Biosynthesis Protein SpsA, Chain A"/>
    <property type="match status" value="1"/>
</dbReference>
<comment type="caution">
    <text evidence="2">The sequence shown here is derived from an EMBL/GenBank/DDBJ whole genome shotgun (WGS) entry which is preliminary data.</text>
</comment>